<sequence>MAVQSIVVRKMAFDIPEVKDFQPLYIAGNSALSYGHTALGLYSAYLEPFFVKSLRKVIDQIKDETLREQADRLWRQEAQHYQKHVEFNTLILAQDYPGLAELLGHIEKDFESYLSDQSDQFRIAYIQGFESYTTQFALQVLVSGLYDHRRTDRAFGELFKWHLLEEVEHRNVAFDVYQHLYGGYFYRARMCRLAQQHMFHFMSDCMNIMSSADEVRLGNKRCRITTKQKIMIMISQLGMQVRSMLPGYTPHKYVVPSKIVALSECFTKQASSSR</sequence>
<evidence type="ECO:0008006" key="2">
    <source>
        <dbReference type="Google" id="ProtNLM"/>
    </source>
</evidence>
<evidence type="ECO:0000313" key="1">
    <source>
        <dbReference type="EMBL" id="VAW51031.1"/>
    </source>
</evidence>
<dbReference type="AlphaFoldDB" id="A0A3B0W6U5"/>
<reference evidence="1" key="1">
    <citation type="submission" date="2018-06" db="EMBL/GenBank/DDBJ databases">
        <authorList>
            <person name="Zhirakovskaya E."/>
        </authorList>
    </citation>
    <scope>NUCLEOTIDE SEQUENCE</scope>
</reference>
<gene>
    <name evidence="1" type="ORF">MNBD_GAMMA05-2369</name>
</gene>
<accession>A0A3B0W6U5</accession>
<protein>
    <recommendedName>
        <fullName evidence="2">Metal-dependent hydrolase</fullName>
    </recommendedName>
</protein>
<dbReference type="Pfam" id="PF10118">
    <property type="entry name" value="Metal_hydrol"/>
    <property type="match status" value="1"/>
</dbReference>
<dbReference type="PANTHER" id="PTHR39456">
    <property type="entry name" value="METAL-DEPENDENT HYDROLASE"/>
    <property type="match status" value="1"/>
</dbReference>
<name>A0A3B0W6U5_9ZZZZ</name>
<proteinExistence type="predicted"/>
<dbReference type="PANTHER" id="PTHR39456:SF1">
    <property type="entry name" value="METAL-DEPENDENT HYDROLASE"/>
    <property type="match status" value="1"/>
</dbReference>
<dbReference type="EMBL" id="UOFE01000011">
    <property type="protein sequence ID" value="VAW51031.1"/>
    <property type="molecule type" value="Genomic_DNA"/>
</dbReference>
<organism evidence="1">
    <name type="scientific">hydrothermal vent metagenome</name>
    <dbReference type="NCBI Taxonomy" id="652676"/>
    <lineage>
        <taxon>unclassified sequences</taxon>
        <taxon>metagenomes</taxon>
        <taxon>ecological metagenomes</taxon>
    </lineage>
</organism>
<dbReference type="InterPro" id="IPR016516">
    <property type="entry name" value="UCP07580"/>
</dbReference>